<dbReference type="PANTHER" id="PTHR12315:SF0">
    <property type="entry name" value="7SK SNRNA METHYLPHOSPHATE CAPPING ENZYME"/>
    <property type="match status" value="1"/>
</dbReference>
<organism evidence="9 10">
    <name type="scientific">Acrobeloides nanus</name>
    <dbReference type="NCBI Taxonomy" id="290746"/>
    <lineage>
        <taxon>Eukaryota</taxon>
        <taxon>Metazoa</taxon>
        <taxon>Ecdysozoa</taxon>
        <taxon>Nematoda</taxon>
        <taxon>Chromadorea</taxon>
        <taxon>Rhabditida</taxon>
        <taxon>Tylenchina</taxon>
        <taxon>Cephalobomorpha</taxon>
        <taxon>Cephaloboidea</taxon>
        <taxon>Cephalobidae</taxon>
        <taxon>Acrobeloides</taxon>
    </lineage>
</organism>
<evidence type="ECO:0000256" key="6">
    <source>
        <dbReference type="RuleBase" id="RU367087"/>
    </source>
</evidence>
<evidence type="ECO:0000256" key="4">
    <source>
        <dbReference type="ARBA" id="ARBA00022691"/>
    </source>
</evidence>
<dbReference type="GO" id="GO:0008171">
    <property type="term" value="F:O-methyltransferase activity"/>
    <property type="evidence" value="ECO:0007669"/>
    <property type="project" value="UniProtKB-UniRule"/>
</dbReference>
<keyword evidence="3 6" id="KW-0808">Transferase</keyword>
<dbReference type="Proteomes" id="UP000887540">
    <property type="component" value="Unplaced"/>
</dbReference>
<keyword evidence="2 6" id="KW-0489">Methyltransferase</keyword>
<dbReference type="PROSITE" id="PS51515">
    <property type="entry name" value="BIN3_SAM"/>
    <property type="match status" value="1"/>
</dbReference>
<evidence type="ECO:0000256" key="1">
    <source>
        <dbReference type="ARBA" id="ARBA00008361"/>
    </source>
</evidence>
<dbReference type="SUPFAM" id="SSF53335">
    <property type="entry name" value="S-adenosyl-L-methionine-dependent methyltransferases"/>
    <property type="match status" value="1"/>
</dbReference>
<evidence type="ECO:0000313" key="9">
    <source>
        <dbReference type="Proteomes" id="UP000887540"/>
    </source>
</evidence>
<name>A0A914C6M5_9BILA</name>
<dbReference type="InterPro" id="IPR024160">
    <property type="entry name" value="BIN3_SAM-bd_dom"/>
</dbReference>
<sequence>MDQQPTTSLKRPAAESSDLEPQSKKRQIIPPDGRTRRGGRPSELHFVKGGTASDPLNLGSVKPEDPSSPEKPLELIVPKNIRDPLNINTPQTIRGKKKKKKDGLDEDMIVSPVINAQRRHSIRGKGQTLMRFPSPSNDIELPGTSREPTPVPKASKKSELNLRYRYGNFNRYYGDRYGGMLAVMRGIDIDPHLVGAARKNIRHLADRDSKWVGKFPASFGLKFGPLAVPSTSVTQEFPNNIWFRCENYVLGNDELLNKVSEEYDTILALSVTKWVHLNFGDAGIKRFFKRLFRELLPNGRLILEAQTFDSYKKRAKMTDEIFQNFKDIRFMPDQFKDYLLSEDVGFKHCEDLGICLPTYFGYTRPLHIYYKGQLLGADEETPQITLPSLPLALQPTPVRLLQEPEWDLGNGKNGFIDRH</sequence>
<evidence type="ECO:0000256" key="3">
    <source>
        <dbReference type="ARBA" id="ARBA00022679"/>
    </source>
</evidence>
<evidence type="ECO:0000256" key="2">
    <source>
        <dbReference type="ARBA" id="ARBA00022603"/>
    </source>
</evidence>
<dbReference type="GO" id="GO:0017069">
    <property type="term" value="F:snRNA binding"/>
    <property type="evidence" value="ECO:0007669"/>
    <property type="project" value="TreeGrafter"/>
</dbReference>
<accession>A0A914C6M5</accession>
<feature type="region of interest" description="Disordered" evidence="7">
    <location>
        <begin position="127"/>
        <end position="156"/>
    </location>
</feature>
<evidence type="ECO:0000259" key="8">
    <source>
        <dbReference type="PROSITE" id="PS51515"/>
    </source>
</evidence>
<dbReference type="InterPro" id="IPR010675">
    <property type="entry name" value="Bin3_C"/>
</dbReference>
<protein>
    <recommendedName>
        <fullName evidence="6">RNA methyltransferase</fullName>
        <ecNumber evidence="6">2.1.1.-</ecNumber>
    </recommendedName>
</protein>
<evidence type="ECO:0000256" key="7">
    <source>
        <dbReference type="SAM" id="MobiDB-lite"/>
    </source>
</evidence>
<dbReference type="GO" id="GO:0008173">
    <property type="term" value="F:RNA methyltransferase activity"/>
    <property type="evidence" value="ECO:0007669"/>
    <property type="project" value="UniProtKB-UniRule"/>
</dbReference>
<dbReference type="InterPro" id="IPR039772">
    <property type="entry name" value="Bin3-like"/>
</dbReference>
<comment type="similarity">
    <text evidence="1 6">Belongs to the methyltransferase superfamily.</text>
</comment>
<dbReference type="Pfam" id="PF06859">
    <property type="entry name" value="Bin3"/>
    <property type="match status" value="1"/>
</dbReference>
<evidence type="ECO:0000313" key="10">
    <source>
        <dbReference type="WBParaSite" id="ACRNAN_Path_332.g1277.t1"/>
    </source>
</evidence>
<feature type="region of interest" description="Disordered" evidence="7">
    <location>
        <begin position="1"/>
        <end position="72"/>
    </location>
</feature>
<dbReference type="WBParaSite" id="ACRNAN_Path_332.g1277.t1">
    <property type="protein sequence ID" value="ACRNAN_Path_332.g1277.t1"/>
    <property type="gene ID" value="ACRNAN_Path_332.g1277"/>
</dbReference>
<feature type="domain" description="Bin3-type SAM" evidence="8">
    <location>
        <begin position="141"/>
        <end position="374"/>
    </location>
</feature>
<dbReference type="PANTHER" id="PTHR12315">
    <property type="entry name" value="BICOID-INTERACTING PROTEIN RELATED"/>
    <property type="match status" value="1"/>
</dbReference>
<dbReference type="InterPro" id="IPR029063">
    <property type="entry name" value="SAM-dependent_MTases_sf"/>
</dbReference>
<dbReference type="GO" id="GO:0032259">
    <property type="term" value="P:methylation"/>
    <property type="evidence" value="ECO:0007669"/>
    <property type="project" value="UniProtKB-KW"/>
</dbReference>
<evidence type="ECO:0000256" key="5">
    <source>
        <dbReference type="PROSITE-ProRule" id="PRU00848"/>
    </source>
</evidence>
<reference evidence="10" key="1">
    <citation type="submission" date="2022-11" db="UniProtKB">
        <authorList>
            <consortium name="WormBaseParasite"/>
        </authorList>
    </citation>
    <scope>IDENTIFICATION</scope>
</reference>
<dbReference type="EC" id="2.1.1.-" evidence="6"/>
<proteinExistence type="inferred from homology"/>
<keyword evidence="4 5" id="KW-0949">S-adenosyl-L-methionine</keyword>
<keyword evidence="9" id="KW-1185">Reference proteome</keyword>
<dbReference type="Gene3D" id="3.40.50.150">
    <property type="entry name" value="Vaccinia Virus protein VP39"/>
    <property type="match status" value="1"/>
</dbReference>
<dbReference type="GO" id="GO:0040031">
    <property type="term" value="P:snRNA modification"/>
    <property type="evidence" value="ECO:0007669"/>
    <property type="project" value="TreeGrafter"/>
</dbReference>
<dbReference type="AlphaFoldDB" id="A0A914C6M5"/>